<evidence type="ECO:0000256" key="2">
    <source>
        <dbReference type="ARBA" id="ARBA00022801"/>
    </source>
</evidence>
<organism evidence="5 6">
    <name type="scientific">Streptococcus saliviloxodontae</name>
    <dbReference type="NCBI Taxonomy" id="1349416"/>
    <lineage>
        <taxon>Bacteria</taxon>
        <taxon>Bacillati</taxon>
        <taxon>Bacillota</taxon>
        <taxon>Bacilli</taxon>
        <taxon>Lactobacillales</taxon>
        <taxon>Streptococcaceae</taxon>
        <taxon>Streptococcus</taxon>
    </lineage>
</organism>
<keyword evidence="3" id="KW-0732">Signal</keyword>
<feature type="domain" description="Carboxylesterase type B" evidence="4">
    <location>
        <begin position="39"/>
        <end position="356"/>
    </location>
</feature>
<reference evidence="5 6" key="1">
    <citation type="submission" date="2021-01" db="EMBL/GenBank/DDBJ databases">
        <title>Genomic Encyclopedia of Type Strains, Phase IV (KMG-IV): sequencing the most valuable type-strain genomes for metagenomic binning, comparative biology and taxonomic classification.</title>
        <authorList>
            <person name="Goeker M."/>
        </authorList>
    </citation>
    <scope>NUCLEOTIDE SEQUENCE [LARGE SCALE GENOMIC DNA]</scope>
    <source>
        <strain evidence="5 6">DSM 27513</strain>
    </source>
</reference>
<evidence type="ECO:0000313" key="5">
    <source>
        <dbReference type="EMBL" id="MBM7636010.1"/>
    </source>
</evidence>
<dbReference type="PROSITE" id="PS51257">
    <property type="entry name" value="PROKAR_LIPOPROTEIN"/>
    <property type="match status" value="1"/>
</dbReference>
<evidence type="ECO:0000259" key="4">
    <source>
        <dbReference type="Pfam" id="PF00135"/>
    </source>
</evidence>
<dbReference type="InterPro" id="IPR050309">
    <property type="entry name" value="Type-B_Carboxylest/Lipase"/>
</dbReference>
<accession>A0ABS2PLY9</accession>
<comment type="caution">
    <text evidence="5">The sequence shown here is derived from an EMBL/GenBank/DDBJ whole genome shotgun (WGS) entry which is preliminary data.</text>
</comment>
<protein>
    <recommendedName>
        <fullName evidence="3">Carboxylic ester hydrolase</fullName>
        <ecNumber evidence="3">3.1.1.-</ecNumber>
    </recommendedName>
</protein>
<evidence type="ECO:0000313" key="6">
    <source>
        <dbReference type="Proteomes" id="UP000809081"/>
    </source>
</evidence>
<gene>
    <name evidence="5" type="ORF">JOC31_000829</name>
</gene>
<comment type="similarity">
    <text evidence="1 3">Belongs to the type-B carboxylesterase/lipase family.</text>
</comment>
<dbReference type="InterPro" id="IPR029058">
    <property type="entry name" value="AB_hydrolase_fold"/>
</dbReference>
<sequence length="557" mass="61109">MKMKRLVVLGVIGLTCLSLVACTSQNMKQDKNNFNRSLVQTVTGGKIKGHEDEDHNVLEWLGLPYAKAERWEAPTRVDKWSETLDATKAGESDIQFSSGKVSGIENALNLDISRPNSSDKNLPVIVYIHGGNNQTGTAQEIQGNDFVNDINAVYVSVNYRLGVFGFNPLQALKTGTAEKNSGNYALLDILAALDWVQGNIETFGGNKDNVTLAGFSAGGRDVMATLISPMFKGKYNKAISFSGGMTLADMSDSQTIFAKAIAPLVVNDGVKSSEEEAQKWLLTSGSDVADYLAGLSAERLAQLMDNAAIRMSVFPHLYKDGTVIPKEGFSTSSFNDVPLLLFTGTNEFSLFAAYDNYFARDFTSGRIFHDSEKMAAFDYVKNYGGQLYRLSNGVESAKKLSGNYKSPIYIGEISYGDDSQVTPDLARTFGAFHGIFEPMLQSPSNYASIIGNSFDNKGAQAMSKDFKLYLKQFLDTGDPNKANLTRWSSWSDNNQVLTITANQNKKKIMSSQDNVTAEEVLTQMNADTTLSDSLKYQMNTQVLNGRWFSSVVDSQFK</sequence>
<dbReference type="Pfam" id="PF00135">
    <property type="entry name" value="COesterase"/>
    <property type="match status" value="1"/>
</dbReference>
<evidence type="ECO:0000256" key="1">
    <source>
        <dbReference type="ARBA" id="ARBA00005964"/>
    </source>
</evidence>
<dbReference type="InterPro" id="IPR019826">
    <property type="entry name" value="Carboxylesterase_B_AS"/>
</dbReference>
<dbReference type="InterPro" id="IPR002018">
    <property type="entry name" value="CarbesteraseB"/>
</dbReference>
<dbReference type="EC" id="3.1.1.-" evidence="3"/>
<name>A0ABS2PLY9_9STRE</name>
<dbReference type="PROSITE" id="PS00122">
    <property type="entry name" value="CARBOXYLESTERASE_B_1"/>
    <property type="match status" value="1"/>
</dbReference>
<dbReference type="GO" id="GO:0016787">
    <property type="term" value="F:hydrolase activity"/>
    <property type="evidence" value="ECO:0007669"/>
    <property type="project" value="UniProtKB-KW"/>
</dbReference>
<dbReference type="Proteomes" id="UP000809081">
    <property type="component" value="Unassembled WGS sequence"/>
</dbReference>
<dbReference type="PANTHER" id="PTHR11559">
    <property type="entry name" value="CARBOXYLESTERASE"/>
    <property type="match status" value="1"/>
</dbReference>
<keyword evidence="6" id="KW-1185">Reference proteome</keyword>
<dbReference type="SUPFAM" id="SSF53474">
    <property type="entry name" value="alpha/beta-Hydrolases"/>
    <property type="match status" value="1"/>
</dbReference>
<evidence type="ECO:0000256" key="3">
    <source>
        <dbReference type="RuleBase" id="RU361235"/>
    </source>
</evidence>
<dbReference type="Gene3D" id="3.40.50.1820">
    <property type="entry name" value="alpha/beta hydrolase"/>
    <property type="match status" value="1"/>
</dbReference>
<dbReference type="RefSeq" id="WP_205016911.1">
    <property type="nucleotide sequence ID" value="NZ_JAFBEI010000014.1"/>
</dbReference>
<dbReference type="EMBL" id="JAFBEI010000014">
    <property type="protein sequence ID" value="MBM7636010.1"/>
    <property type="molecule type" value="Genomic_DNA"/>
</dbReference>
<feature type="chain" id="PRO_5044954098" description="Carboxylic ester hydrolase" evidence="3">
    <location>
        <begin position="22"/>
        <end position="557"/>
    </location>
</feature>
<proteinExistence type="inferred from homology"/>
<feature type="signal peptide" evidence="3">
    <location>
        <begin position="1"/>
        <end position="21"/>
    </location>
</feature>
<keyword evidence="2 3" id="KW-0378">Hydrolase</keyword>